<feature type="region of interest" description="Disordered" evidence="1">
    <location>
        <begin position="99"/>
        <end position="118"/>
    </location>
</feature>
<evidence type="ECO:0000256" key="1">
    <source>
        <dbReference type="SAM" id="MobiDB-lite"/>
    </source>
</evidence>
<dbReference type="EMBL" id="JACGWN010000005">
    <property type="protein sequence ID" value="KAL0450549.1"/>
    <property type="molecule type" value="Genomic_DNA"/>
</dbReference>
<keyword evidence="2" id="KW-0732">Signal</keyword>
<protein>
    <submittedName>
        <fullName evidence="3">Uncharacterized protein</fullName>
    </submittedName>
</protein>
<reference evidence="3" key="1">
    <citation type="submission" date="2020-06" db="EMBL/GenBank/DDBJ databases">
        <authorList>
            <person name="Li T."/>
            <person name="Hu X."/>
            <person name="Zhang T."/>
            <person name="Song X."/>
            <person name="Zhang H."/>
            <person name="Dai N."/>
            <person name="Sheng W."/>
            <person name="Hou X."/>
            <person name="Wei L."/>
        </authorList>
    </citation>
    <scope>NUCLEOTIDE SEQUENCE</scope>
    <source>
        <strain evidence="3">KEN1</strain>
        <tissue evidence="3">Leaf</tissue>
    </source>
</reference>
<evidence type="ECO:0000313" key="3">
    <source>
        <dbReference type="EMBL" id="KAL0450549.1"/>
    </source>
</evidence>
<evidence type="ECO:0000256" key="2">
    <source>
        <dbReference type="SAM" id="SignalP"/>
    </source>
</evidence>
<reference evidence="3" key="2">
    <citation type="journal article" date="2024" name="Plant">
        <title>Genomic evolution and insights into agronomic trait innovations of Sesamum species.</title>
        <authorList>
            <person name="Miao H."/>
            <person name="Wang L."/>
            <person name="Qu L."/>
            <person name="Liu H."/>
            <person name="Sun Y."/>
            <person name="Le M."/>
            <person name="Wang Q."/>
            <person name="Wei S."/>
            <person name="Zheng Y."/>
            <person name="Lin W."/>
            <person name="Duan Y."/>
            <person name="Cao H."/>
            <person name="Xiong S."/>
            <person name="Wang X."/>
            <person name="Wei L."/>
            <person name="Li C."/>
            <person name="Ma Q."/>
            <person name="Ju M."/>
            <person name="Zhao R."/>
            <person name="Li G."/>
            <person name="Mu C."/>
            <person name="Tian Q."/>
            <person name="Mei H."/>
            <person name="Zhang T."/>
            <person name="Gao T."/>
            <person name="Zhang H."/>
        </authorList>
    </citation>
    <scope>NUCLEOTIDE SEQUENCE</scope>
    <source>
        <strain evidence="3">KEN1</strain>
    </source>
</reference>
<gene>
    <name evidence="3" type="ORF">Slati_1611300</name>
</gene>
<accession>A0AAW2X9U0</accession>
<proteinExistence type="predicted"/>
<sequence>MAKFFAFVLVALVAITMLQIPAMASEESYLSNKSRYGPGSLKSFRKCSNSAPHSAREDAARHSTTSPACSSVKSAAESAFACPRAFMATKLFALATTTGRPRKEAQVPLIQSSSSSSS</sequence>
<name>A0AAW2X9U0_9LAMI</name>
<feature type="signal peptide" evidence="2">
    <location>
        <begin position="1"/>
        <end position="24"/>
    </location>
</feature>
<comment type="caution">
    <text evidence="3">The sequence shown here is derived from an EMBL/GenBank/DDBJ whole genome shotgun (WGS) entry which is preliminary data.</text>
</comment>
<feature type="region of interest" description="Disordered" evidence="1">
    <location>
        <begin position="44"/>
        <end position="69"/>
    </location>
</feature>
<feature type="chain" id="PRO_5044002647" evidence="2">
    <location>
        <begin position="25"/>
        <end position="118"/>
    </location>
</feature>
<dbReference type="AlphaFoldDB" id="A0AAW2X9U0"/>
<organism evidence="3">
    <name type="scientific">Sesamum latifolium</name>
    <dbReference type="NCBI Taxonomy" id="2727402"/>
    <lineage>
        <taxon>Eukaryota</taxon>
        <taxon>Viridiplantae</taxon>
        <taxon>Streptophyta</taxon>
        <taxon>Embryophyta</taxon>
        <taxon>Tracheophyta</taxon>
        <taxon>Spermatophyta</taxon>
        <taxon>Magnoliopsida</taxon>
        <taxon>eudicotyledons</taxon>
        <taxon>Gunneridae</taxon>
        <taxon>Pentapetalae</taxon>
        <taxon>asterids</taxon>
        <taxon>lamiids</taxon>
        <taxon>Lamiales</taxon>
        <taxon>Pedaliaceae</taxon>
        <taxon>Sesamum</taxon>
    </lineage>
</organism>